<organism evidence="1 2">
    <name type="scientific">Caerostris extrusa</name>
    <name type="common">Bark spider</name>
    <name type="synonym">Caerostris bankana</name>
    <dbReference type="NCBI Taxonomy" id="172846"/>
    <lineage>
        <taxon>Eukaryota</taxon>
        <taxon>Metazoa</taxon>
        <taxon>Ecdysozoa</taxon>
        <taxon>Arthropoda</taxon>
        <taxon>Chelicerata</taxon>
        <taxon>Arachnida</taxon>
        <taxon>Araneae</taxon>
        <taxon>Araneomorphae</taxon>
        <taxon>Entelegynae</taxon>
        <taxon>Araneoidea</taxon>
        <taxon>Araneidae</taxon>
        <taxon>Caerostris</taxon>
    </lineage>
</organism>
<accession>A0AAV4WFQ6</accession>
<proteinExistence type="predicted"/>
<reference evidence="1 2" key="1">
    <citation type="submission" date="2021-06" db="EMBL/GenBank/DDBJ databases">
        <title>Caerostris extrusa draft genome.</title>
        <authorList>
            <person name="Kono N."/>
            <person name="Arakawa K."/>
        </authorList>
    </citation>
    <scope>NUCLEOTIDE SEQUENCE [LARGE SCALE GENOMIC DNA]</scope>
</reference>
<comment type="caution">
    <text evidence="1">The sequence shown here is derived from an EMBL/GenBank/DDBJ whole genome shotgun (WGS) entry which is preliminary data.</text>
</comment>
<evidence type="ECO:0000313" key="1">
    <source>
        <dbReference type="EMBL" id="GIY81039.1"/>
    </source>
</evidence>
<name>A0AAV4WFQ6_CAEEX</name>
<dbReference type="EMBL" id="BPLR01016070">
    <property type="protein sequence ID" value="GIY81039.1"/>
    <property type="molecule type" value="Genomic_DNA"/>
</dbReference>
<evidence type="ECO:0000313" key="2">
    <source>
        <dbReference type="Proteomes" id="UP001054945"/>
    </source>
</evidence>
<keyword evidence="2" id="KW-1185">Reference proteome</keyword>
<dbReference type="Proteomes" id="UP001054945">
    <property type="component" value="Unassembled WGS sequence"/>
</dbReference>
<dbReference type="AlphaFoldDB" id="A0AAV4WFQ6"/>
<gene>
    <name evidence="1" type="ORF">CEXT_23141</name>
</gene>
<sequence length="82" mass="9182">MRWLHIPLPGDRRRLLTGAAKCNRLCWFAAFQPLSVVCLHGGQNSINSQGRVSTISGQRKKIRSGCALLPQNYVCINFGQDR</sequence>
<protein>
    <submittedName>
        <fullName evidence="1">Uncharacterized protein</fullName>
    </submittedName>
</protein>